<gene>
    <name evidence="2" type="ORF">EIY72_16590</name>
</gene>
<sequence length="132" mass="14623">MALPDPFKLYRDAVTLFENGINGLAARHIDSKELGRVIDQYTRLTLGLQHLSQTSLAHLHKRMDLPSRAEVNALAVSLRRVEDKLDQLLPAPTALVSRPPRTRQAQAPALTTTLKPVAKRKRKGGNDNDTLA</sequence>
<proteinExistence type="predicted"/>
<comment type="caution">
    <text evidence="2">The sequence shown here is derived from an EMBL/GenBank/DDBJ whole genome shotgun (WGS) entry which is preliminary data.</text>
</comment>
<evidence type="ECO:0000313" key="3">
    <source>
        <dbReference type="Proteomes" id="UP000295254"/>
    </source>
</evidence>
<organism evidence="2 3">
    <name type="scientific">Pseudomonas vancouverensis</name>
    <dbReference type="NCBI Taxonomy" id="95300"/>
    <lineage>
        <taxon>Bacteria</taxon>
        <taxon>Pseudomonadati</taxon>
        <taxon>Pseudomonadota</taxon>
        <taxon>Gammaproteobacteria</taxon>
        <taxon>Pseudomonadales</taxon>
        <taxon>Pseudomonadaceae</taxon>
        <taxon>Pseudomonas</taxon>
    </lineage>
</organism>
<protein>
    <recommendedName>
        <fullName evidence="4">Poly(3-hydroxyalkanoate) polymerase subunit PhaE</fullName>
    </recommendedName>
</protein>
<dbReference type="Proteomes" id="UP000295254">
    <property type="component" value="Unassembled WGS sequence"/>
</dbReference>
<dbReference type="RefSeq" id="WP_093220975.1">
    <property type="nucleotide sequence ID" value="NZ_LT629803.1"/>
</dbReference>
<reference evidence="3" key="1">
    <citation type="journal article" date="2019" name="bioRxiv">
        <title>Bacterially produced spermidine induces plant systemic susceptibility to pathogens.</title>
        <authorList>
            <person name="Melnyk R.A."/>
            <person name="Beskrovnaya P.A."/>
            <person name="Liu Z."/>
            <person name="Song Y."/>
            <person name="Haney C.H."/>
        </authorList>
    </citation>
    <scope>NUCLEOTIDE SEQUENCE [LARGE SCALE GENOMIC DNA]</scope>
    <source>
        <strain evidence="3">Dha-51</strain>
    </source>
</reference>
<evidence type="ECO:0000256" key="1">
    <source>
        <dbReference type="SAM" id="MobiDB-lite"/>
    </source>
</evidence>
<feature type="region of interest" description="Disordered" evidence="1">
    <location>
        <begin position="92"/>
        <end position="132"/>
    </location>
</feature>
<keyword evidence="3" id="KW-1185">Reference proteome</keyword>
<feature type="compositionally biased region" description="Polar residues" evidence="1">
    <location>
        <begin position="103"/>
        <end position="114"/>
    </location>
</feature>
<dbReference type="STRING" id="95300.SAMN05216558_2199"/>
<evidence type="ECO:0008006" key="4">
    <source>
        <dbReference type="Google" id="ProtNLM"/>
    </source>
</evidence>
<dbReference type="OrthoDB" id="6900881at2"/>
<dbReference type="AlphaFoldDB" id="A0A1H2NFT2"/>
<name>A0A1H2NFT2_PSEVA</name>
<accession>A0A1H2NFT2</accession>
<evidence type="ECO:0000313" key="2">
    <source>
        <dbReference type="EMBL" id="TDB60958.1"/>
    </source>
</evidence>
<dbReference type="EMBL" id="RRZK01000022">
    <property type="protein sequence ID" value="TDB60958.1"/>
    <property type="molecule type" value="Genomic_DNA"/>
</dbReference>